<keyword evidence="4" id="KW-1185">Reference proteome</keyword>
<evidence type="ECO:0000313" key="3">
    <source>
        <dbReference type="EMBL" id="OLQ01191.1"/>
    </source>
</evidence>
<feature type="region of interest" description="Disordered" evidence="1">
    <location>
        <begin position="37"/>
        <end position="76"/>
    </location>
</feature>
<evidence type="ECO:0000313" key="4">
    <source>
        <dbReference type="Proteomes" id="UP000186817"/>
    </source>
</evidence>
<evidence type="ECO:0000256" key="1">
    <source>
        <dbReference type="SAM" id="MobiDB-lite"/>
    </source>
</evidence>
<reference evidence="3 4" key="1">
    <citation type="submission" date="2016-02" db="EMBL/GenBank/DDBJ databases">
        <title>Genome analysis of coral dinoflagellate symbionts highlights evolutionary adaptations to a symbiotic lifestyle.</title>
        <authorList>
            <person name="Aranda M."/>
            <person name="Li Y."/>
            <person name="Liew Y.J."/>
            <person name="Baumgarten S."/>
            <person name="Simakov O."/>
            <person name="Wilson M."/>
            <person name="Piel J."/>
            <person name="Ashoor H."/>
            <person name="Bougouffa S."/>
            <person name="Bajic V.B."/>
            <person name="Ryu T."/>
            <person name="Ravasi T."/>
            <person name="Bayer T."/>
            <person name="Micklem G."/>
            <person name="Kim H."/>
            <person name="Bhak J."/>
            <person name="Lajeunesse T.C."/>
            <person name="Voolstra C.R."/>
        </authorList>
    </citation>
    <scope>NUCLEOTIDE SEQUENCE [LARGE SCALE GENOMIC DNA]</scope>
    <source>
        <strain evidence="3 4">CCMP2467</strain>
    </source>
</reference>
<gene>
    <name evidence="3" type="ORF">AK812_SmicGene16087</name>
</gene>
<name>A0A1Q9E1A1_SYMMI</name>
<accession>A0A1Q9E1A1</accession>
<feature type="signal peptide" evidence="2">
    <location>
        <begin position="1"/>
        <end position="27"/>
    </location>
</feature>
<dbReference type="AlphaFoldDB" id="A0A1Q9E1A1"/>
<dbReference type="EMBL" id="LSRX01000302">
    <property type="protein sequence ID" value="OLQ01191.1"/>
    <property type="molecule type" value="Genomic_DNA"/>
</dbReference>
<protein>
    <submittedName>
        <fullName evidence="3">Uncharacterized protein</fullName>
    </submittedName>
</protein>
<feature type="chain" id="PRO_5012683547" evidence="2">
    <location>
        <begin position="28"/>
        <end position="165"/>
    </location>
</feature>
<comment type="caution">
    <text evidence="3">The sequence shown here is derived from an EMBL/GenBank/DDBJ whole genome shotgun (WGS) entry which is preliminary data.</text>
</comment>
<sequence>MSPRRQRLRNALKAFCALSAALLQCFVAPFTGHPRSIAERPGSKAGKASEPQLRRPAAPTETAGMERGSLDSPKEDRVPAAAGANVLSWVLSGLSAVYLAQFASFYCQCPGLIGSSGLLPLVARPEDVERTWLLHFFSSPELGVEALALGGTVLAALQLAMPQAS</sequence>
<dbReference type="Proteomes" id="UP000186817">
    <property type="component" value="Unassembled WGS sequence"/>
</dbReference>
<proteinExistence type="predicted"/>
<keyword evidence="2" id="KW-0732">Signal</keyword>
<organism evidence="3 4">
    <name type="scientific">Symbiodinium microadriaticum</name>
    <name type="common">Dinoflagellate</name>
    <name type="synonym">Zooxanthella microadriatica</name>
    <dbReference type="NCBI Taxonomy" id="2951"/>
    <lineage>
        <taxon>Eukaryota</taxon>
        <taxon>Sar</taxon>
        <taxon>Alveolata</taxon>
        <taxon>Dinophyceae</taxon>
        <taxon>Suessiales</taxon>
        <taxon>Symbiodiniaceae</taxon>
        <taxon>Symbiodinium</taxon>
    </lineage>
</organism>
<evidence type="ECO:0000256" key="2">
    <source>
        <dbReference type="SAM" id="SignalP"/>
    </source>
</evidence>